<dbReference type="EMBL" id="BK015295">
    <property type="protein sequence ID" value="DAD99895.1"/>
    <property type="molecule type" value="Genomic_DNA"/>
</dbReference>
<keyword evidence="1" id="KW-0472">Membrane</keyword>
<feature type="transmembrane region" description="Helical" evidence="1">
    <location>
        <begin position="12"/>
        <end position="33"/>
    </location>
</feature>
<evidence type="ECO:0000256" key="1">
    <source>
        <dbReference type="SAM" id="Phobius"/>
    </source>
</evidence>
<evidence type="ECO:0000313" key="2">
    <source>
        <dbReference type="EMBL" id="DAD99895.1"/>
    </source>
</evidence>
<name>A0A8S5NZS6_9CAUD</name>
<organism evidence="2">
    <name type="scientific">Siphoviridae sp. ctwhn18</name>
    <dbReference type="NCBI Taxonomy" id="2825733"/>
    <lineage>
        <taxon>Viruses</taxon>
        <taxon>Duplodnaviria</taxon>
        <taxon>Heunggongvirae</taxon>
        <taxon>Uroviricota</taxon>
        <taxon>Caudoviricetes</taxon>
    </lineage>
</organism>
<sequence length="34" mass="3538">MFLGIIKTPAAASADILLIFMVSCGIISVKGMII</sequence>
<protein>
    <submittedName>
        <fullName evidence="2">Uncharacterized protein</fullName>
    </submittedName>
</protein>
<keyword evidence="1" id="KW-1133">Transmembrane helix</keyword>
<proteinExistence type="predicted"/>
<reference evidence="2" key="1">
    <citation type="journal article" date="2021" name="Proc. Natl. Acad. Sci. U.S.A.">
        <title>A Catalog of Tens of Thousands of Viruses from Human Metagenomes Reveals Hidden Associations with Chronic Diseases.</title>
        <authorList>
            <person name="Tisza M.J."/>
            <person name="Buck C.B."/>
        </authorList>
    </citation>
    <scope>NUCLEOTIDE SEQUENCE</scope>
    <source>
        <strain evidence="2">Ctwhn18</strain>
    </source>
</reference>
<keyword evidence="1" id="KW-0812">Transmembrane</keyword>
<accession>A0A8S5NZS6</accession>